<evidence type="ECO:0000313" key="12">
    <source>
        <dbReference type="Proteomes" id="UP001151760"/>
    </source>
</evidence>
<keyword evidence="4" id="KW-0378">Hydrolase</keyword>
<keyword evidence="6" id="KW-0229">DNA integration</keyword>
<dbReference type="PROSITE" id="PS50994">
    <property type="entry name" value="INTEGRASE"/>
    <property type="match status" value="1"/>
</dbReference>
<keyword evidence="3" id="KW-0255">Endonuclease</keyword>
<keyword evidence="1" id="KW-0540">Nuclease</keyword>
<evidence type="ECO:0000256" key="4">
    <source>
        <dbReference type="ARBA" id="ARBA00022801"/>
    </source>
</evidence>
<dbReference type="InterPro" id="IPR001584">
    <property type="entry name" value="Integrase_cat-core"/>
</dbReference>
<keyword evidence="8" id="KW-0548">Nucleotidyltransferase</keyword>
<evidence type="ECO:0000256" key="8">
    <source>
        <dbReference type="ARBA" id="ARBA00022932"/>
    </source>
</evidence>
<evidence type="ECO:0000313" key="11">
    <source>
        <dbReference type="EMBL" id="GJT05884.1"/>
    </source>
</evidence>
<evidence type="ECO:0000256" key="3">
    <source>
        <dbReference type="ARBA" id="ARBA00022759"/>
    </source>
</evidence>
<evidence type="ECO:0000256" key="9">
    <source>
        <dbReference type="ARBA" id="ARBA00023172"/>
    </source>
</evidence>
<dbReference type="InterPro" id="IPR057670">
    <property type="entry name" value="SH3_retrovirus"/>
</dbReference>
<keyword evidence="8" id="KW-0808">Transferase</keyword>
<evidence type="ECO:0000259" key="10">
    <source>
        <dbReference type="PROSITE" id="PS50994"/>
    </source>
</evidence>
<keyword evidence="9" id="KW-0233">DNA recombination</keyword>
<evidence type="ECO:0000256" key="2">
    <source>
        <dbReference type="ARBA" id="ARBA00022723"/>
    </source>
</evidence>
<reference evidence="11" key="2">
    <citation type="submission" date="2022-01" db="EMBL/GenBank/DDBJ databases">
        <authorList>
            <person name="Yamashiro T."/>
            <person name="Shiraishi A."/>
            <person name="Satake H."/>
            <person name="Nakayama K."/>
        </authorList>
    </citation>
    <scope>NUCLEOTIDE SEQUENCE</scope>
</reference>
<sequence>MQKFENSRMLQAQWIKPTLYAGSVISRQHDVIPVTDEEETLILEEAPRELPKLNSKSMENADLKGQIQEKVFRTTALQNELWRLKGVICSTSTSGSKPTDNTKNSRIWWKPTGRTFTLVGKSKKHSHKPKAEDPIQEKLYLLHMDLCGPMMIQSINGKKYILVIVDDYSQFMWAKFLRSKDEVPEFNDVFKRQNRTLVEAARTMLIFSKAPLFLCALCYPTNDSEDFGKLQPKADIGIFVGYALAKKAFWIYNRRTCLIIETIHVTFDEPTIMAPATLSLGLVPNPPFPTPVGSPVPVAVAPVAADSTGTPSSTLVDQDAPSPIAHMDSDQCFSLPIPKPSSEESSSHVVIPNNMHSVNQPPEHISKWTKGHPIDNGYKEALTKSCWIEAMQEELNDFECLEV</sequence>
<dbReference type="Gene3D" id="3.30.420.10">
    <property type="entry name" value="Ribonuclease H-like superfamily/Ribonuclease H"/>
    <property type="match status" value="1"/>
</dbReference>
<evidence type="ECO:0000256" key="1">
    <source>
        <dbReference type="ARBA" id="ARBA00022722"/>
    </source>
</evidence>
<dbReference type="InterPro" id="IPR012337">
    <property type="entry name" value="RNaseH-like_sf"/>
</dbReference>
<dbReference type="Pfam" id="PF25597">
    <property type="entry name" value="SH3_retrovirus"/>
    <property type="match status" value="1"/>
</dbReference>
<comment type="caution">
    <text evidence="11">The sequence shown here is derived from an EMBL/GenBank/DDBJ whole genome shotgun (WGS) entry which is preliminary data.</text>
</comment>
<keyword evidence="8" id="KW-0239">DNA-directed DNA polymerase</keyword>
<gene>
    <name evidence="11" type="ORF">Tco_0840346</name>
</gene>
<accession>A0ABQ5AV63</accession>
<dbReference type="PANTHER" id="PTHR42648:SF11">
    <property type="entry name" value="TRANSPOSON TY4-P GAG-POL POLYPROTEIN"/>
    <property type="match status" value="1"/>
</dbReference>
<dbReference type="PANTHER" id="PTHR42648">
    <property type="entry name" value="TRANSPOSASE, PUTATIVE-RELATED"/>
    <property type="match status" value="1"/>
</dbReference>
<dbReference type="InterPro" id="IPR039537">
    <property type="entry name" value="Retrotran_Ty1/copia-like"/>
</dbReference>
<keyword evidence="2" id="KW-0479">Metal-binding</keyword>
<protein>
    <submittedName>
        <fullName evidence="11">Retrovirus-related pol polyprotein from transposon TNT 1-94</fullName>
    </submittedName>
</protein>
<dbReference type="EMBL" id="BQNB010012622">
    <property type="protein sequence ID" value="GJT05884.1"/>
    <property type="molecule type" value="Genomic_DNA"/>
</dbReference>
<evidence type="ECO:0000256" key="6">
    <source>
        <dbReference type="ARBA" id="ARBA00022908"/>
    </source>
</evidence>
<dbReference type="Proteomes" id="UP001151760">
    <property type="component" value="Unassembled WGS sequence"/>
</dbReference>
<keyword evidence="7" id="KW-0695">RNA-directed DNA polymerase</keyword>
<name>A0ABQ5AV63_9ASTR</name>
<evidence type="ECO:0000256" key="7">
    <source>
        <dbReference type="ARBA" id="ARBA00022918"/>
    </source>
</evidence>
<keyword evidence="12" id="KW-1185">Reference proteome</keyword>
<dbReference type="SUPFAM" id="SSF53098">
    <property type="entry name" value="Ribonuclease H-like"/>
    <property type="match status" value="1"/>
</dbReference>
<reference evidence="11" key="1">
    <citation type="journal article" date="2022" name="Int. J. Mol. Sci.">
        <title>Draft Genome of Tanacetum Coccineum: Genomic Comparison of Closely Related Tanacetum-Family Plants.</title>
        <authorList>
            <person name="Yamashiro T."/>
            <person name="Shiraishi A."/>
            <person name="Nakayama K."/>
            <person name="Satake H."/>
        </authorList>
    </citation>
    <scope>NUCLEOTIDE SEQUENCE</scope>
</reference>
<evidence type="ECO:0000256" key="5">
    <source>
        <dbReference type="ARBA" id="ARBA00022842"/>
    </source>
</evidence>
<feature type="domain" description="Integrase catalytic" evidence="10">
    <location>
        <begin position="130"/>
        <end position="305"/>
    </location>
</feature>
<organism evidence="11 12">
    <name type="scientific">Tanacetum coccineum</name>
    <dbReference type="NCBI Taxonomy" id="301880"/>
    <lineage>
        <taxon>Eukaryota</taxon>
        <taxon>Viridiplantae</taxon>
        <taxon>Streptophyta</taxon>
        <taxon>Embryophyta</taxon>
        <taxon>Tracheophyta</taxon>
        <taxon>Spermatophyta</taxon>
        <taxon>Magnoliopsida</taxon>
        <taxon>eudicotyledons</taxon>
        <taxon>Gunneridae</taxon>
        <taxon>Pentapetalae</taxon>
        <taxon>asterids</taxon>
        <taxon>campanulids</taxon>
        <taxon>Asterales</taxon>
        <taxon>Asteraceae</taxon>
        <taxon>Asteroideae</taxon>
        <taxon>Anthemideae</taxon>
        <taxon>Anthemidinae</taxon>
        <taxon>Tanacetum</taxon>
    </lineage>
</organism>
<proteinExistence type="predicted"/>
<dbReference type="InterPro" id="IPR036397">
    <property type="entry name" value="RNaseH_sf"/>
</dbReference>
<keyword evidence="5" id="KW-0460">Magnesium</keyword>